<evidence type="ECO:0000256" key="2">
    <source>
        <dbReference type="SAM" id="MobiDB-lite"/>
    </source>
</evidence>
<evidence type="ECO:0000313" key="4">
    <source>
        <dbReference type="Proteomes" id="UP001177744"/>
    </source>
</evidence>
<gene>
    <name evidence="3" type="ORF">QTO34_003131</name>
</gene>
<dbReference type="GO" id="GO:0005737">
    <property type="term" value="C:cytoplasm"/>
    <property type="evidence" value="ECO:0007669"/>
    <property type="project" value="InterPro"/>
</dbReference>
<dbReference type="Gene3D" id="3.40.50.620">
    <property type="entry name" value="HUPs"/>
    <property type="match status" value="1"/>
</dbReference>
<evidence type="ECO:0000256" key="1">
    <source>
        <dbReference type="ARBA" id="ARBA00022598"/>
    </source>
</evidence>
<proteinExistence type="predicted"/>
<keyword evidence="4" id="KW-1185">Reference proteome</keyword>
<accession>A0AA40HQZ2</accession>
<dbReference type="GO" id="GO:0009435">
    <property type="term" value="P:NAD+ biosynthetic process"/>
    <property type="evidence" value="ECO:0007669"/>
    <property type="project" value="InterPro"/>
</dbReference>
<sequence>MGMTYAELSVFGRLRKIAKAGPYSMFCKLLHLWKDVCTPRQGLPRPRPRSREGLTPRSRRPLLLWGERGWRSECHAFGLCWTRSGRSLQARSPQHCRQRVGQGLRTRSGSALLSEPRGYSSAPLSTGCALSCLGPCEAAGRSAGAAQGDAAQPRPRVSTRRASLARQVADKVKRFFSKYAVNRHKMTTLTPAYHAESYSPDDNRFDLRPFLYHVGWPWQFRRIEHQVSGRRGFSSGRRGLGWARPLSPSLLQRPGPGVGDRHVRLRAGR</sequence>
<keyword evidence="1" id="KW-0436">Ligase</keyword>
<dbReference type="AlphaFoldDB" id="A0AA40HQZ2"/>
<dbReference type="GO" id="GO:0003952">
    <property type="term" value="F:NAD+ synthase (glutamine-hydrolyzing) activity"/>
    <property type="evidence" value="ECO:0007669"/>
    <property type="project" value="InterPro"/>
</dbReference>
<dbReference type="InterPro" id="IPR003694">
    <property type="entry name" value="NAD_synthase"/>
</dbReference>
<name>A0AA40HQZ2_CNENI</name>
<feature type="region of interest" description="Disordered" evidence="2">
    <location>
        <begin position="245"/>
        <end position="269"/>
    </location>
</feature>
<dbReference type="PANTHER" id="PTHR23090">
    <property type="entry name" value="NH 3 /GLUTAMINE-DEPENDENT NAD + SYNTHETASE"/>
    <property type="match status" value="1"/>
</dbReference>
<dbReference type="InterPro" id="IPR014729">
    <property type="entry name" value="Rossmann-like_a/b/a_fold"/>
</dbReference>
<evidence type="ECO:0008006" key="5">
    <source>
        <dbReference type="Google" id="ProtNLM"/>
    </source>
</evidence>
<dbReference type="GO" id="GO:0004359">
    <property type="term" value="F:glutaminase activity"/>
    <property type="evidence" value="ECO:0007669"/>
    <property type="project" value="InterPro"/>
</dbReference>
<evidence type="ECO:0000313" key="3">
    <source>
        <dbReference type="EMBL" id="KAK1335345.1"/>
    </source>
</evidence>
<dbReference type="PANTHER" id="PTHR23090:SF9">
    <property type="entry name" value="GLUTAMINE-DEPENDENT NAD(+) SYNTHETASE"/>
    <property type="match status" value="1"/>
</dbReference>
<dbReference type="Proteomes" id="UP001177744">
    <property type="component" value="Unassembled WGS sequence"/>
</dbReference>
<reference evidence="3" key="1">
    <citation type="submission" date="2023-06" db="EMBL/GenBank/DDBJ databases">
        <title>Reference genome for the Northern bat (Eptesicus nilssonii), a most northern bat species.</title>
        <authorList>
            <person name="Laine V.N."/>
            <person name="Pulliainen A.T."/>
            <person name="Lilley T.M."/>
        </authorList>
    </citation>
    <scope>NUCLEOTIDE SEQUENCE</scope>
    <source>
        <strain evidence="3">BLF_Eptnil</strain>
        <tissue evidence="3">Kidney</tissue>
    </source>
</reference>
<comment type="caution">
    <text evidence="3">The sequence shown here is derived from an EMBL/GenBank/DDBJ whole genome shotgun (WGS) entry which is preliminary data.</text>
</comment>
<dbReference type="EMBL" id="JAULJE010000013">
    <property type="protein sequence ID" value="KAK1335345.1"/>
    <property type="molecule type" value="Genomic_DNA"/>
</dbReference>
<organism evidence="3 4">
    <name type="scientific">Cnephaeus nilssonii</name>
    <name type="common">Northern bat</name>
    <name type="synonym">Eptesicus nilssonii</name>
    <dbReference type="NCBI Taxonomy" id="3371016"/>
    <lineage>
        <taxon>Eukaryota</taxon>
        <taxon>Metazoa</taxon>
        <taxon>Chordata</taxon>
        <taxon>Craniata</taxon>
        <taxon>Vertebrata</taxon>
        <taxon>Euteleostomi</taxon>
        <taxon>Mammalia</taxon>
        <taxon>Eutheria</taxon>
        <taxon>Laurasiatheria</taxon>
        <taxon>Chiroptera</taxon>
        <taxon>Yangochiroptera</taxon>
        <taxon>Vespertilionidae</taxon>
        <taxon>Cnephaeus</taxon>
    </lineage>
</organism>
<protein>
    <recommendedName>
        <fullName evidence="5">Glutamine-dependent NAD(+) synthetase</fullName>
    </recommendedName>
</protein>